<keyword evidence="2" id="KW-1185">Reference proteome</keyword>
<name>A0A3E0HI90_9PSEU</name>
<evidence type="ECO:0000313" key="1">
    <source>
        <dbReference type="EMBL" id="REH46157.1"/>
    </source>
</evidence>
<comment type="caution">
    <text evidence="1">The sequence shown here is derived from an EMBL/GenBank/DDBJ whole genome shotgun (WGS) entry which is preliminary data.</text>
</comment>
<accession>A0A3E0HI90</accession>
<evidence type="ECO:0000313" key="2">
    <source>
        <dbReference type="Proteomes" id="UP000256269"/>
    </source>
</evidence>
<dbReference type="AlphaFoldDB" id="A0A3E0HI90"/>
<proteinExistence type="predicted"/>
<sequence length="36" mass="4120">MSTWLVLDAVAREWLDKGTQAARELAFAMVHREMGE</sequence>
<dbReference type="EMBL" id="QUNO01000007">
    <property type="protein sequence ID" value="REH46157.1"/>
    <property type="molecule type" value="Genomic_DNA"/>
</dbReference>
<organism evidence="1 2">
    <name type="scientific">Kutzneria buriramensis</name>
    <dbReference type="NCBI Taxonomy" id="1045776"/>
    <lineage>
        <taxon>Bacteria</taxon>
        <taxon>Bacillati</taxon>
        <taxon>Actinomycetota</taxon>
        <taxon>Actinomycetes</taxon>
        <taxon>Pseudonocardiales</taxon>
        <taxon>Pseudonocardiaceae</taxon>
        <taxon>Kutzneria</taxon>
    </lineage>
</organism>
<protein>
    <submittedName>
        <fullName evidence="1">Uncharacterized protein</fullName>
    </submittedName>
</protein>
<reference evidence="1 2" key="1">
    <citation type="submission" date="2018-08" db="EMBL/GenBank/DDBJ databases">
        <title>Genomic Encyclopedia of Archaeal and Bacterial Type Strains, Phase II (KMG-II): from individual species to whole genera.</title>
        <authorList>
            <person name="Goeker M."/>
        </authorList>
    </citation>
    <scope>NUCLEOTIDE SEQUENCE [LARGE SCALE GENOMIC DNA]</scope>
    <source>
        <strain evidence="1 2">DSM 45791</strain>
    </source>
</reference>
<dbReference type="Proteomes" id="UP000256269">
    <property type="component" value="Unassembled WGS sequence"/>
</dbReference>
<gene>
    <name evidence="1" type="ORF">BCF44_107290</name>
</gene>